<feature type="region of interest" description="Disordered" evidence="4">
    <location>
        <begin position="25"/>
        <end position="81"/>
    </location>
</feature>
<dbReference type="AlphaFoldDB" id="A0AB39HNK3"/>
<evidence type="ECO:0000256" key="1">
    <source>
        <dbReference type="ARBA" id="ARBA00005695"/>
    </source>
</evidence>
<dbReference type="PANTHER" id="PTHR30290">
    <property type="entry name" value="PERIPLASMIC BINDING COMPONENT OF ABC TRANSPORTER"/>
    <property type="match status" value="1"/>
</dbReference>
<dbReference type="EMBL" id="CP162599">
    <property type="protein sequence ID" value="XDK32982.1"/>
    <property type="molecule type" value="Genomic_DNA"/>
</dbReference>
<keyword evidence="3 5" id="KW-0732">Signal</keyword>
<evidence type="ECO:0000256" key="2">
    <source>
        <dbReference type="ARBA" id="ARBA00022448"/>
    </source>
</evidence>
<evidence type="ECO:0000256" key="4">
    <source>
        <dbReference type="SAM" id="MobiDB-lite"/>
    </source>
</evidence>
<dbReference type="InterPro" id="IPR000914">
    <property type="entry name" value="SBP_5_dom"/>
</dbReference>
<feature type="compositionally biased region" description="Basic and acidic residues" evidence="4">
    <location>
        <begin position="67"/>
        <end position="76"/>
    </location>
</feature>
<dbReference type="InterPro" id="IPR039424">
    <property type="entry name" value="SBP_5"/>
</dbReference>
<evidence type="ECO:0000256" key="3">
    <source>
        <dbReference type="ARBA" id="ARBA00022729"/>
    </source>
</evidence>
<dbReference type="PROSITE" id="PS51257">
    <property type="entry name" value="PROKAR_LIPOPROTEIN"/>
    <property type="match status" value="1"/>
</dbReference>
<feature type="signal peptide" evidence="5">
    <location>
        <begin position="1"/>
        <end position="24"/>
    </location>
</feature>
<dbReference type="Gene3D" id="3.10.105.10">
    <property type="entry name" value="Dipeptide-binding Protein, Domain 3"/>
    <property type="match status" value="1"/>
</dbReference>
<dbReference type="GO" id="GO:1904680">
    <property type="term" value="F:peptide transmembrane transporter activity"/>
    <property type="evidence" value="ECO:0007669"/>
    <property type="project" value="TreeGrafter"/>
</dbReference>
<feature type="compositionally biased region" description="Acidic residues" evidence="4">
    <location>
        <begin position="47"/>
        <end position="60"/>
    </location>
</feature>
<dbReference type="GO" id="GO:0015833">
    <property type="term" value="P:peptide transport"/>
    <property type="evidence" value="ECO:0007669"/>
    <property type="project" value="TreeGrafter"/>
</dbReference>
<evidence type="ECO:0000313" key="7">
    <source>
        <dbReference type="EMBL" id="XDK32982.1"/>
    </source>
</evidence>
<evidence type="ECO:0000259" key="6">
    <source>
        <dbReference type="Pfam" id="PF00496"/>
    </source>
</evidence>
<dbReference type="Gene3D" id="3.40.190.10">
    <property type="entry name" value="Periplasmic binding protein-like II"/>
    <property type="match status" value="1"/>
</dbReference>
<feature type="domain" description="Solute-binding protein family 5" evidence="6">
    <location>
        <begin position="138"/>
        <end position="521"/>
    </location>
</feature>
<dbReference type="InterPro" id="IPR030678">
    <property type="entry name" value="Peptide/Ni-bd"/>
</dbReference>
<dbReference type="SUPFAM" id="SSF53850">
    <property type="entry name" value="Periplasmic binding protein-like II"/>
    <property type="match status" value="1"/>
</dbReference>
<feature type="chain" id="PRO_5044330004" evidence="5">
    <location>
        <begin position="25"/>
        <end position="617"/>
    </location>
</feature>
<dbReference type="GO" id="GO:0042597">
    <property type="term" value="C:periplasmic space"/>
    <property type="evidence" value="ECO:0007669"/>
    <property type="project" value="UniProtKB-ARBA"/>
</dbReference>
<reference evidence="7" key="1">
    <citation type="submission" date="2024-07" db="EMBL/GenBank/DDBJ databases">
        <title>Halotolerant mesophilic bacterium Ornithinibacillus sp. 4-3, sp. nov., isolated from soil.</title>
        <authorList>
            <person name="Sidarenka A.V."/>
            <person name="Guliayeva D.E."/>
            <person name="Leanovich S.I."/>
            <person name="Hileuskaya K.S."/>
            <person name="Akhremchuk A.E."/>
            <person name="Sikolenko M.A."/>
            <person name="Valentovich L.N."/>
        </authorList>
    </citation>
    <scope>NUCLEOTIDE SEQUENCE</scope>
    <source>
        <strain evidence="7">4-3</strain>
    </source>
</reference>
<sequence length="617" mass="69702">MKKKHLFKLLILLMAACLMLVACSDDSSNDTDSNDNAQPDSNKNDNDTDSDDDAEPDSDSDGTYSIEDFKATKTNEGEPMDGGEITVGLVSSTPFAGTLLHVFYVMSIDDTIMGWFQDGILEKDENFNYTQDGPATFEIDESKKVWTITIRDNVNWHDGEPLKAEDLEFAYEIIGHPDYEGSWYGSDERNVEGMEEYHAGEADSISGIKVIDEKTIEITFLEADPFVDIWRSPVPKHIFGDMTLDEMAAAPEVRERPIGYGPFKVERIVPGESVVLTKNEDYWRGEPNLDQVTLKVIDPSNVVQEVKTGGVDITPFEITAYPDNDDLTNVEILADTSNGIQFIDFVMGTWDEATNEVKPDPSMKMANKNLRQAMWHAVDTGRVVEQFYHGLIPKGTTMIAPFYGEYHDTTNPGREYDPEKANQLLDEAGYEWADGEDYRTDPDGNELTIIFAATSGGDIAEPMAKYYMQAWGEIGLNVELYNGRLMETNNFYDMLNSRDDYEVDVVLSSFGQFSNPDPRIFNGKDSMFNYPRYQSEESNALLEAAGSIEGFDNDFLIDTYNKWQELMVEEVPRFPTRYGTAMRAVNNRVVNYTIDRAEKIYYHQLGVTQDEPYVDGN</sequence>
<keyword evidence="2" id="KW-0813">Transport</keyword>
<evidence type="ECO:0000256" key="5">
    <source>
        <dbReference type="SAM" id="SignalP"/>
    </source>
</evidence>
<comment type="similarity">
    <text evidence="1">Belongs to the bacterial solute-binding protein 5 family.</text>
</comment>
<organism evidence="7">
    <name type="scientific">Ornithinibacillus sp. 4-3</name>
    <dbReference type="NCBI Taxonomy" id="3231488"/>
    <lineage>
        <taxon>Bacteria</taxon>
        <taxon>Bacillati</taxon>
        <taxon>Bacillota</taxon>
        <taxon>Bacilli</taxon>
        <taxon>Bacillales</taxon>
        <taxon>Bacillaceae</taxon>
        <taxon>Ornithinibacillus</taxon>
    </lineage>
</organism>
<dbReference type="Pfam" id="PF00496">
    <property type="entry name" value="SBP_bac_5"/>
    <property type="match status" value="1"/>
</dbReference>
<proteinExistence type="inferred from homology"/>
<dbReference type="GO" id="GO:0043190">
    <property type="term" value="C:ATP-binding cassette (ABC) transporter complex"/>
    <property type="evidence" value="ECO:0007669"/>
    <property type="project" value="InterPro"/>
</dbReference>
<dbReference type="PIRSF" id="PIRSF002741">
    <property type="entry name" value="MppA"/>
    <property type="match status" value="1"/>
</dbReference>
<dbReference type="PANTHER" id="PTHR30290:SF9">
    <property type="entry name" value="OLIGOPEPTIDE-BINDING PROTEIN APPA"/>
    <property type="match status" value="1"/>
</dbReference>
<accession>A0AB39HNK3</accession>
<protein>
    <submittedName>
        <fullName evidence="7">Oligopeptide ABC transporter substrate-binding protein</fullName>
    </submittedName>
</protein>
<dbReference type="CDD" id="cd08510">
    <property type="entry name" value="PBP2_Lactococcal_OppA_like"/>
    <property type="match status" value="1"/>
</dbReference>
<gene>
    <name evidence="7" type="ORF">AB4Y30_00970</name>
</gene>
<name>A0AB39HNK3_9BACI</name>
<dbReference type="RefSeq" id="WP_368653669.1">
    <property type="nucleotide sequence ID" value="NZ_CP162599.1"/>
</dbReference>